<keyword evidence="9" id="KW-1185">Reference proteome</keyword>
<feature type="domain" description="C2H2-type" evidence="7">
    <location>
        <begin position="389"/>
        <end position="418"/>
    </location>
</feature>
<reference evidence="8" key="1">
    <citation type="submission" date="2014-03" db="EMBL/GenBank/DDBJ databases">
        <authorList>
            <person name="Casaregola S."/>
        </authorList>
    </citation>
    <scope>NUCLEOTIDE SEQUENCE [LARGE SCALE GENOMIC DNA]</scope>
    <source>
        <strain evidence="8">CLIB 918</strain>
    </source>
</reference>
<feature type="compositionally biased region" description="Low complexity" evidence="6">
    <location>
        <begin position="126"/>
        <end position="147"/>
    </location>
</feature>
<dbReference type="GO" id="GO:0000785">
    <property type="term" value="C:chromatin"/>
    <property type="evidence" value="ECO:0007669"/>
    <property type="project" value="TreeGrafter"/>
</dbReference>
<evidence type="ECO:0000256" key="4">
    <source>
        <dbReference type="ARBA" id="ARBA00022833"/>
    </source>
</evidence>
<evidence type="ECO:0000313" key="9">
    <source>
        <dbReference type="Proteomes" id="UP000242525"/>
    </source>
</evidence>
<dbReference type="InterPro" id="IPR013087">
    <property type="entry name" value="Znf_C2H2_type"/>
</dbReference>
<organism evidence="8 9">
    <name type="scientific">Geotrichum candidum</name>
    <name type="common">Oospora lactis</name>
    <name type="synonym">Dipodascus geotrichum</name>
    <dbReference type="NCBI Taxonomy" id="1173061"/>
    <lineage>
        <taxon>Eukaryota</taxon>
        <taxon>Fungi</taxon>
        <taxon>Dikarya</taxon>
        <taxon>Ascomycota</taxon>
        <taxon>Saccharomycotina</taxon>
        <taxon>Dipodascomycetes</taxon>
        <taxon>Dipodascales</taxon>
        <taxon>Dipodascaceae</taxon>
        <taxon>Geotrichum</taxon>
    </lineage>
</organism>
<dbReference type="Gene3D" id="3.30.160.60">
    <property type="entry name" value="Classic Zinc Finger"/>
    <property type="match status" value="2"/>
</dbReference>
<dbReference type="PANTHER" id="PTHR14003">
    <property type="entry name" value="TRANSCRIPTIONAL REPRESSOR PROTEIN YY"/>
    <property type="match status" value="1"/>
</dbReference>
<dbReference type="OrthoDB" id="6365676at2759"/>
<keyword evidence="4" id="KW-0862">Zinc</keyword>
<feature type="compositionally biased region" description="Low complexity" evidence="6">
    <location>
        <begin position="272"/>
        <end position="282"/>
    </location>
</feature>
<feature type="compositionally biased region" description="Low complexity" evidence="6">
    <location>
        <begin position="154"/>
        <end position="163"/>
    </location>
</feature>
<proteinExistence type="predicted"/>
<name>A0A0J9X855_GEOCN</name>
<feature type="compositionally biased region" description="Polar residues" evidence="6">
    <location>
        <begin position="452"/>
        <end position="462"/>
    </location>
</feature>
<dbReference type="InterPro" id="IPR036236">
    <property type="entry name" value="Znf_C2H2_sf"/>
</dbReference>
<protein>
    <submittedName>
        <fullName evidence="8">Similar to Saccharomyces cerevisiae YDR043C NRG1 Transcriptional repressor that recruits the Cyc8p-Tup1p complex to promoters</fullName>
    </submittedName>
</protein>
<keyword evidence="3 5" id="KW-0863">Zinc-finger</keyword>
<dbReference type="AlphaFoldDB" id="A0A0J9X855"/>
<accession>A0A0J9X855</accession>
<dbReference type="GO" id="GO:0000981">
    <property type="term" value="F:DNA-binding transcription factor activity, RNA polymerase II-specific"/>
    <property type="evidence" value="ECO:0007669"/>
    <property type="project" value="TreeGrafter"/>
</dbReference>
<dbReference type="STRING" id="1173061.A0A0J9X855"/>
<dbReference type="SUPFAM" id="SSF57667">
    <property type="entry name" value="beta-beta-alpha zinc fingers"/>
    <property type="match status" value="1"/>
</dbReference>
<sequence>MVFQLIKNSSGSKSSILNEETKVNHQPPLQQSLGQQFHHSHHQHQQTSAPPSLHHSHHQQPLQGQQQNNHPQMFVQQPGYQQPQEQPPHTAQFNHHQTYNQYPSQSHPLPASQQQPYGYYPPLPPQQQQHLQQNQPQDQQQNQQHPHSTPYLQHPPALLLPHANPGAVQLGQHQHQQQSQSQYRAPLSLLTRSRTTSYFDQNGTISLPPLNANGGDLEQNQLQRSRHRDSTKRHTIHGSDLSLLSKFRVEDGLKSSSFNEFASDLLAFNHISSSSSQQQSSSSPPPQPPLQPQSSKQQFSPHMVHNPQPIYHAQPIHPVVHISPQQQQQPAPSSRQQQSHPTTQQQSPSTGQAAPVKQPKKYTCHCKRSFTTSGHLARHMRIHTGEKNYECPYDGCSARFSRQDNCMQHYRTHLGGRSRGSSSSSSTNSSTNNLSSNGRNSTSNRSRKSSSATLQNPANPKE</sequence>
<evidence type="ECO:0000256" key="5">
    <source>
        <dbReference type="PROSITE-ProRule" id="PRU00042"/>
    </source>
</evidence>
<evidence type="ECO:0000256" key="3">
    <source>
        <dbReference type="ARBA" id="ARBA00022771"/>
    </source>
</evidence>
<gene>
    <name evidence="8" type="ORF">BN980_GECA05s01429g</name>
</gene>
<feature type="region of interest" description="Disordered" evidence="6">
    <location>
        <begin position="201"/>
        <end position="235"/>
    </location>
</feature>
<feature type="compositionally biased region" description="Low complexity" evidence="6">
    <location>
        <begin position="172"/>
        <end position="182"/>
    </location>
</feature>
<feature type="region of interest" description="Disordered" evidence="6">
    <location>
        <begin position="99"/>
        <end position="183"/>
    </location>
</feature>
<evidence type="ECO:0000313" key="8">
    <source>
        <dbReference type="EMBL" id="CDO53414.1"/>
    </source>
</evidence>
<feature type="compositionally biased region" description="Low complexity" evidence="6">
    <location>
        <begin position="323"/>
        <end position="352"/>
    </location>
</feature>
<dbReference type="PANTHER" id="PTHR14003:SF19">
    <property type="entry name" value="YY2 TRANSCRIPTION FACTOR"/>
    <property type="match status" value="1"/>
</dbReference>
<feature type="region of interest" description="Disordered" evidence="6">
    <location>
        <begin position="272"/>
        <end position="309"/>
    </location>
</feature>
<feature type="region of interest" description="Disordered" evidence="6">
    <location>
        <begin position="412"/>
        <end position="462"/>
    </location>
</feature>
<keyword evidence="2" id="KW-0677">Repeat</keyword>
<feature type="compositionally biased region" description="Low complexity" evidence="6">
    <location>
        <begin position="292"/>
        <end position="301"/>
    </location>
</feature>
<feature type="region of interest" description="Disordered" evidence="6">
    <location>
        <begin position="1"/>
        <end position="67"/>
    </location>
</feature>
<evidence type="ECO:0000256" key="1">
    <source>
        <dbReference type="ARBA" id="ARBA00022723"/>
    </source>
</evidence>
<dbReference type="PROSITE" id="PS00028">
    <property type="entry name" value="ZINC_FINGER_C2H2_1"/>
    <property type="match status" value="1"/>
</dbReference>
<dbReference type="SMART" id="SM00355">
    <property type="entry name" value="ZnF_C2H2"/>
    <property type="match status" value="2"/>
</dbReference>
<feature type="compositionally biased region" description="Polar residues" evidence="6">
    <location>
        <begin position="1"/>
        <end position="18"/>
    </location>
</feature>
<evidence type="ECO:0000256" key="2">
    <source>
        <dbReference type="ARBA" id="ARBA00022737"/>
    </source>
</evidence>
<dbReference type="PROSITE" id="PS50157">
    <property type="entry name" value="ZINC_FINGER_C2H2_2"/>
    <property type="match status" value="2"/>
</dbReference>
<feature type="compositionally biased region" description="Basic residues" evidence="6">
    <location>
        <begin position="224"/>
        <end position="235"/>
    </location>
</feature>
<dbReference type="Pfam" id="PF00096">
    <property type="entry name" value="zf-C2H2"/>
    <property type="match status" value="1"/>
</dbReference>
<feature type="region of interest" description="Disordered" evidence="6">
    <location>
        <begin position="323"/>
        <end position="360"/>
    </location>
</feature>
<dbReference type="GO" id="GO:0000978">
    <property type="term" value="F:RNA polymerase II cis-regulatory region sequence-specific DNA binding"/>
    <property type="evidence" value="ECO:0007669"/>
    <property type="project" value="TreeGrafter"/>
</dbReference>
<dbReference type="Proteomes" id="UP000242525">
    <property type="component" value="Unassembled WGS sequence"/>
</dbReference>
<dbReference type="GO" id="GO:0005667">
    <property type="term" value="C:transcription regulator complex"/>
    <property type="evidence" value="ECO:0007669"/>
    <property type="project" value="TreeGrafter"/>
</dbReference>
<feature type="domain" description="C2H2-type" evidence="7">
    <location>
        <begin position="362"/>
        <end position="388"/>
    </location>
</feature>
<dbReference type="GO" id="GO:0008270">
    <property type="term" value="F:zinc ion binding"/>
    <property type="evidence" value="ECO:0007669"/>
    <property type="project" value="UniProtKB-KW"/>
</dbReference>
<keyword evidence="1" id="KW-0479">Metal-binding</keyword>
<evidence type="ECO:0000256" key="6">
    <source>
        <dbReference type="SAM" id="MobiDB-lite"/>
    </source>
</evidence>
<dbReference type="FunFam" id="3.30.160.60:FF:002343">
    <property type="entry name" value="Zinc finger protein 33A"/>
    <property type="match status" value="1"/>
</dbReference>
<comment type="caution">
    <text evidence="8">The sequence shown here is derived from an EMBL/GenBank/DDBJ whole genome shotgun (WGS) entry which is preliminary data.</text>
</comment>
<dbReference type="EMBL" id="CCBN010000005">
    <property type="protein sequence ID" value="CDO53414.1"/>
    <property type="molecule type" value="Genomic_DNA"/>
</dbReference>
<evidence type="ECO:0000259" key="7">
    <source>
        <dbReference type="PROSITE" id="PS50157"/>
    </source>
</evidence>
<feature type="compositionally biased region" description="Low complexity" evidence="6">
    <location>
        <begin position="419"/>
        <end position="444"/>
    </location>
</feature>